<reference evidence="3" key="1">
    <citation type="journal article" date="2019" name="Int. J. Syst. Evol. Microbiol.">
        <title>The Global Catalogue of Microorganisms (GCM) 10K type strain sequencing project: providing services to taxonomists for standard genome sequencing and annotation.</title>
        <authorList>
            <consortium name="The Broad Institute Genomics Platform"/>
            <consortium name="The Broad Institute Genome Sequencing Center for Infectious Disease"/>
            <person name="Wu L."/>
            <person name="Ma J."/>
        </authorList>
    </citation>
    <scope>NUCLEOTIDE SEQUENCE [LARGE SCALE GENOMIC DNA]</scope>
    <source>
        <strain evidence="3">2902at01</strain>
    </source>
</reference>
<evidence type="ECO:0000256" key="1">
    <source>
        <dbReference type="SAM" id="MobiDB-lite"/>
    </source>
</evidence>
<protein>
    <submittedName>
        <fullName evidence="2">Uncharacterized protein</fullName>
    </submittedName>
</protein>
<feature type="region of interest" description="Disordered" evidence="1">
    <location>
        <begin position="56"/>
        <end position="100"/>
    </location>
</feature>
<keyword evidence="3" id="KW-1185">Reference proteome</keyword>
<gene>
    <name evidence="2" type="ORF">ACFOX0_23695</name>
</gene>
<sequence length="100" mass="10184">MAGVVRPDGDRPAGDDSGSARAEAADLVAQIRDLAGSDPAGVQQVVAEVLAALDRASGGRLRDQLPPGTPFGSGYTPAPPQRDDDTAAGARQRPPDRPAE</sequence>
<feature type="region of interest" description="Disordered" evidence="1">
    <location>
        <begin position="1"/>
        <end position="22"/>
    </location>
</feature>
<comment type="caution">
    <text evidence="2">The sequence shown here is derived from an EMBL/GenBank/DDBJ whole genome shotgun (WGS) entry which is preliminary data.</text>
</comment>
<dbReference type="RefSeq" id="WP_377549750.1">
    <property type="nucleotide sequence ID" value="NZ_JBHSBN010000019.1"/>
</dbReference>
<organism evidence="2 3">
    <name type="scientific">Micromonospora zhanjiangensis</name>
    <dbReference type="NCBI Taxonomy" id="1522057"/>
    <lineage>
        <taxon>Bacteria</taxon>
        <taxon>Bacillati</taxon>
        <taxon>Actinomycetota</taxon>
        <taxon>Actinomycetes</taxon>
        <taxon>Micromonosporales</taxon>
        <taxon>Micromonosporaceae</taxon>
        <taxon>Micromonospora</taxon>
    </lineage>
</organism>
<accession>A0ABV8KSP7</accession>
<name>A0ABV8KSP7_9ACTN</name>
<proteinExistence type="predicted"/>
<dbReference type="EMBL" id="JBHSBN010000019">
    <property type="protein sequence ID" value="MFC4108920.1"/>
    <property type="molecule type" value="Genomic_DNA"/>
</dbReference>
<dbReference type="Proteomes" id="UP001595868">
    <property type="component" value="Unassembled WGS sequence"/>
</dbReference>
<evidence type="ECO:0000313" key="2">
    <source>
        <dbReference type="EMBL" id="MFC4108920.1"/>
    </source>
</evidence>
<evidence type="ECO:0000313" key="3">
    <source>
        <dbReference type="Proteomes" id="UP001595868"/>
    </source>
</evidence>